<evidence type="ECO:0000256" key="3">
    <source>
        <dbReference type="ARBA" id="ARBA00022679"/>
    </source>
</evidence>
<proteinExistence type="inferred from homology"/>
<dbReference type="Pfam" id="PF14324">
    <property type="entry name" value="PINIT"/>
    <property type="match status" value="1"/>
</dbReference>
<evidence type="ECO:0000256" key="5">
    <source>
        <dbReference type="ARBA" id="ARBA00022771"/>
    </source>
</evidence>
<organism evidence="12 13">
    <name type="scientific">Sarocladium strictum</name>
    <name type="common">Black bundle disease fungus</name>
    <name type="synonym">Acremonium strictum</name>
    <dbReference type="NCBI Taxonomy" id="5046"/>
    <lineage>
        <taxon>Eukaryota</taxon>
        <taxon>Fungi</taxon>
        <taxon>Dikarya</taxon>
        <taxon>Ascomycota</taxon>
        <taxon>Pezizomycotina</taxon>
        <taxon>Sordariomycetes</taxon>
        <taxon>Hypocreomycetidae</taxon>
        <taxon>Hypocreales</taxon>
        <taxon>Sarocladiaceae</taxon>
        <taxon>Sarocladium</taxon>
    </lineage>
</organism>
<feature type="region of interest" description="Disordered" evidence="9">
    <location>
        <begin position="412"/>
        <end position="534"/>
    </location>
</feature>
<keyword evidence="6" id="KW-0833">Ubl conjugation pathway</keyword>
<keyword evidence="4" id="KW-0479">Metal-binding</keyword>
<dbReference type="GO" id="GO:0008270">
    <property type="term" value="F:zinc ion binding"/>
    <property type="evidence" value="ECO:0007669"/>
    <property type="project" value="UniProtKB-KW"/>
</dbReference>
<dbReference type="InterPro" id="IPR031141">
    <property type="entry name" value="SIZ1/2_SP-RING"/>
</dbReference>
<dbReference type="Pfam" id="PF02891">
    <property type="entry name" value="zf-MIZ"/>
    <property type="match status" value="1"/>
</dbReference>
<evidence type="ECO:0000313" key="13">
    <source>
        <dbReference type="Proteomes" id="UP001175261"/>
    </source>
</evidence>
<evidence type="ECO:0008006" key="14">
    <source>
        <dbReference type="Google" id="ProtNLM"/>
    </source>
</evidence>
<keyword evidence="7" id="KW-0862">Zinc</keyword>
<dbReference type="GO" id="GO:0000785">
    <property type="term" value="C:chromatin"/>
    <property type="evidence" value="ECO:0007669"/>
    <property type="project" value="TreeGrafter"/>
</dbReference>
<protein>
    <recommendedName>
        <fullName evidence="14">E3 SUMO-protein ligase pli1</fullName>
    </recommendedName>
</protein>
<feature type="domain" description="SP-RING-type" evidence="10">
    <location>
        <begin position="318"/>
        <end position="403"/>
    </location>
</feature>
<feature type="compositionally biased region" description="Acidic residues" evidence="9">
    <location>
        <begin position="432"/>
        <end position="442"/>
    </location>
</feature>
<comment type="pathway">
    <text evidence="1">Protein modification; protein sumoylation.</text>
</comment>
<sequence length="534" mass="58403">MTSMTPSTGGSAIPRRESDPLIRRVLGSILNRHLSAICQLNGLKSTGVKADMQQRIVNHIQEAIRDNDSARFHHIRSSIEQTISNRSGPAQPPSSSQPYGLSTPSGTLSHYANQYQHMAKSSPSLQAPRDYPAAGTNGHRFAGPSHSTPYSPLTFAPSPFYHIETTIGEPRVCETMSQHRNSVNIPLRLTDNSQLQKCIDDKTYRVMVFCAGDCVGTQEITFPHQSELKVNGGDMKANLRGLKGKPGSTRPVDITNALRLKSSYSNNIEFTYALTTKKFYLVVAVCKTTPVPELVQKIRTRSRLPKEAVIADLNRKAQDPDVVATSQVLSLKCPLSYMRLTVPCRGKACKHIQCFDATSYLQLQEQGPQWLCPICNRSTPFDQLAVDEYVKDILQNTSSSLEQVTIEPNGRWRLSNSDAHSRHSNGASVQAADDDEDDDLEISEINVVGGRRLETPKTNATSMTTPASGAGSSSSATGHRGMGSTSQKRPAPAVIDLTLSSDDDDDEPIQRPAKRQNTNSNGFHMPSAAPFYPG</sequence>
<dbReference type="InterPro" id="IPR038654">
    <property type="entry name" value="PINIT_sf"/>
</dbReference>
<dbReference type="InterPro" id="IPR004181">
    <property type="entry name" value="Znf_MIZ"/>
</dbReference>
<feature type="compositionally biased region" description="Polar residues" evidence="9">
    <location>
        <begin position="414"/>
        <end position="428"/>
    </location>
</feature>
<feature type="region of interest" description="Disordered" evidence="9">
    <location>
        <begin position="80"/>
        <end position="106"/>
    </location>
</feature>
<name>A0AA39L526_SARSR</name>
<dbReference type="PANTHER" id="PTHR10782">
    <property type="entry name" value="ZINC FINGER MIZ DOMAIN-CONTAINING PROTEIN"/>
    <property type="match status" value="1"/>
</dbReference>
<dbReference type="EMBL" id="JAPDFR010000007">
    <property type="protein sequence ID" value="KAK0384811.1"/>
    <property type="molecule type" value="Genomic_DNA"/>
</dbReference>
<dbReference type="InterPro" id="IPR013083">
    <property type="entry name" value="Znf_RING/FYVE/PHD"/>
</dbReference>
<keyword evidence="3" id="KW-0808">Transferase</keyword>
<evidence type="ECO:0000256" key="4">
    <source>
        <dbReference type="ARBA" id="ARBA00022723"/>
    </source>
</evidence>
<feature type="compositionally biased region" description="Low complexity" evidence="9">
    <location>
        <begin position="460"/>
        <end position="478"/>
    </location>
</feature>
<keyword evidence="13" id="KW-1185">Reference proteome</keyword>
<dbReference type="AlphaFoldDB" id="A0AA39L526"/>
<feature type="domain" description="PINIT" evidence="11">
    <location>
        <begin position="145"/>
        <end position="289"/>
    </location>
</feature>
<dbReference type="Proteomes" id="UP001175261">
    <property type="component" value="Unassembled WGS sequence"/>
</dbReference>
<evidence type="ECO:0000256" key="1">
    <source>
        <dbReference type="ARBA" id="ARBA00004718"/>
    </source>
</evidence>
<dbReference type="CDD" id="cd16792">
    <property type="entry name" value="SP-RING_Siz-like"/>
    <property type="match status" value="1"/>
</dbReference>
<comment type="caution">
    <text evidence="12">The sequence shown here is derived from an EMBL/GenBank/DDBJ whole genome shotgun (WGS) entry which is preliminary data.</text>
</comment>
<gene>
    <name evidence="12" type="ORF">NLU13_7289</name>
</gene>
<dbReference type="InterPro" id="IPR023321">
    <property type="entry name" value="PINIT"/>
</dbReference>
<feature type="compositionally biased region" description="Low complexity" evidence="9">
    <location>
        <begin position="87"/>
        <end position="98"/>
    </location>
</feature>
<dbReference type="GO" id="GO:0061665">
    <property type="term" value="F:SUMO ligase activity"/>
    <property type="evidence" value="ECO:0007669"/>
    <property type="project" value="TreeGrafter"/>
</dbReference>
<dbReference type="Gene3D" id="3.30.40.10">
    <property type="entry name" value="Zinc/RING finger domain, C3HC4 (zinc finger)"/>
    <property type="match status" value="1"/>
</dbReference>
<evidence type="ECO:0000259" key="11">
    <source>
        <dbReference type="PROSITE" id="PS51466"/>
    </source>
</evidence>
<dbReference type="GO" id="GO:0016925">
    <property type="term" value="P:protein sumoylation"/>
    <property type="evidence" value="ECO:0007669"/>
    <property type="project" value="TreeGrafter"/>
</dbReference>
<evidence type="ECO:0000256" key="2">
    <source>
        <dbReference type="ARBA" id="ARBA00005383"/>
    </source>
</evidence>
<dbReference type="PROSITE" id="PS51044">
    <property type="entry name" value="ZF_SP_RING"/>
    <property type="match status" value="1"/>
</dbReference>
<keyword evidence="5 8" id="KW-0863">Zinc-finger</keyword>
<evidence type="ECO:0000256" key="6">
    <source>
        <dbReference type="ARBA" id="ARBA00022786"/>
    </source>
</evidence>
<accession>A0AA39L526</accession>
<dbReference type="Gene3D" id="2.60.120.780">
    <property type="entry name" value="PINIT domain"/>
    <property type="match status" value="1"/>
</dbReference>
<comment type="similarity">
    <text evidence="2">Belongs to the PIAS family.</text>
</comment>
<evidence type="ECO:0000256" key="8">
    <source>
        <dbReference type="PROSITE-ProRule" id="PRU00452"/>
    </source>
</evidence>
<evidence type="ECO:0000256" key="9">
    <source>
        <dbReference type="SAM" id="MobiDB-lite"/>
    </source>
</evidence>
<evidence type="ECO:0000259" key="10">
    <source>
        <dbReference type="PROSITE" id="PS51044"/>
    </source>
</evidence>
<reference evidence="12" key="1">
    <citation type="submission" date="2022-10" db="EMBL/GenBank/DDBJ databases">
        <title>Determination and structural analysis of whole genome sequence of Sarocladium strictum F4-1.</title>
        <authorList>
            <person name="Hu L."/>
            <person name="Jiang Y."/>
        </authorList>
    </citation>
    <scope>NUCLEOTIDE SEQUENCE</scope>
    <source>
        <strain evidence="12">F4-1</strain>
    </source>
</reference>
<dbReference type="PROSITE" id="PS51466">
    <property type="entry name" value="PINIT"/>
    <property type="match status" value="1"/>
</dbReference>
<evidence type="ECO:0000256" key="7">
    <source>
        <dbReference type="ARBA" id="ARBA00022833"/>
    </source>
</evidence>
<dbReference type="PANTHER" id="PTHR10782:SF4">
    <property type="entry name" value="TONALLI, ISOFORM E"/>
    <property type="match status" value="1"/>
</dbReference>
<evidence type="ECO:0000313" key="12">
    <source>
        <dbReference type="EMBL" id="KAK0384811.1"/>
    </source>
</evidence>